<organism evidence="1 2">
    <name type="scientific">Pseudomonas shahriarae</name>
    <dbReference type="NCBI Taxonomy" id="2745512"/>
    <lineage>
        <taxon>Bacteria</taxon>
        <taxon>Pseudomonadati</taxon>
        <taxon>Pseudomonadota</taxon>
        <taxon>Gammaproteobacteria</taxon>
        <taxon>Pseudomonadales</taxon>
        <taxon>Pseudomonadaceae</taxon>
        <taxon>Pseudomonas</taxon>
    </lineage>
</organism>
<name>A0ABT5NG29_9PSED</name>
<proteinExistence type="predicted"/>
<evidence type="ECO:0000313" key="2">
    <source>
        <dbReference type="Proteomes" id="UP001148189"/>
    </source>
</evidence>
<dbReference type="EMBL" id="JAMDHD010000031">
    <property type="protein sequence ID" value="MDD0987326.1"/>
    <property type="molecule type" value="Genomic_DNA"/>
</dbReference>
<accession>A0ABT5NG29</accession>
<comment type="caution">
    <text evidence="1">The sequence shown here is derived from an EMBL/GenBank/DDBJ whole genome shotgun (WGS) entry which is preliminary data.</text>
</comment>
<gene>
    <name evidence="1" type="ORF">M5G21_20405</name>
</gene>
<reference evidence="1" key="1">
    <citation type="submission" date="2022-05" db="EMBL/GenBank/DDBJ databases">
        <title>Novel Pseudomonas spp. Isolated from a Rainbow Trout Aquaculture Facility.</title>
        <authorList>
            <person name="Testerman T."/>
            <person name="Graf J."/>
        </authorList>
    </citation>
    <scope>NUCLEOTIDE SEQUENCE</scope>
    <source>
        <strain evidence="1">ID1050</strain>
    </source>
</reference>
<keyword evidence="2" id="KW-1185">Reference proteome</keyword>
<protein>
    <submittedName>
        <fullName evidence="1">Type III secretion protein</fullName>
    </submittedName>
</protein>
<dbReference type="RefSeq" id="WP_273866721.1">
    <property type="nucleotide sequence ID" value="NZ_JAMDHD010000031.1"/>
</dbReference>
<dbReference type="Proteomes" id="UP001148189">
    <property type="component" value="Unassembled WGS sequence"/>
</dbReference>
<evidence type="ECO:0000313" key="1">
    <source>
        <dbReference type="EMBL" id="MDD0987326.1"/>
    </source>
</evidence>
<sequence>MLALLDNVCRPATDSQLSQDQYEWCQRLSKALRPDTLLSGKEDPLQLLRAWVTPAIWQRLRLRFERRRTHPPEEHTPALNDARNRLDTLWQAIVWRATTMPSEQSFTYQTDQRTDDVEHT</sequence>